<sequence>MNYTNKDNFFPSRIGHQKCFVHNFNFLLAPVCQCNADGFRLISNHLLTGVQGKFAGYFTDIADCEGPCTLNYGLLPCTGYFYEPNNSGKCTLFQYGVSTNVQGSPNGTASLYVKCDQVSMQECIGSTGVNTITTTTLSSGSTSNCTNGFRLIANNILTNATGKFGGYFRSPSDCQTLCTDSYGLIKCIGFLYEANNNGKCTIFQYTIGSLTADEQGAALYAKCDAIISSTVPSVTTTTGKFMLSVYLPYYAAQNGFGLLK</sequence>
<dbReference type="PROSITE" id="PS50948">
    <property type="entry name" value="PAN"/>
    <property type="match status" value="2"/>
</dbReference>
<feature type="domain" description="Apple" evidence="1">
    <location>
        <begin position="34"/>
        <end position="116"/>
    </location>
</feature>
<organism evidence="2 3">
    <name type="scientific">Acrobeloides nanus</name>
    <dbReference type="NCBI Taxonomy" id="290746"/>
    <lineage>
        <taxon>Eukaryota</taxon>
        <taxon>Metazoa</taxon>
        <taxon>Ecdysozoa</taxon>
        <taxon>Nematoda</taxon>
        <taxon>Chromadorea</taxon>
        <taxon>Rhabditida</taxon>
        <taxon>Tylenchina</taxon>
        <taxon>Cephalobomorpha</taxon>
        <taxon>Cephaloboidea</taxon>
        <taxon>Cephalobidae</taxon>
        <taxon>Acrobeloides</taxon>
    </lineage>
</organism>
<dbReference type="WBParaSite" id="ACRNAN_scaffold9710.g22005.t1">
    <property type="protein sequence ID" value="ACRNAN_scaffold9710.g22005.t1"/>
    <property type="gene ID" value="ACRNAN_scaffold9710.g22005"/>
</dbReference>
<dbReference type="InterPro" id="IPR003609">
    <property type="entry name" value="Pan_app"/>
</dbReference>
<feature type="domain" description="Apple" evidence="1">
    <location>
        <begin position="145"/>
        <end position="223"/>
    </location>
</feature>
<evidence type="ECO:0000313" key="3">
    <source>
        <dbReference type="WBParaSite" id="ACRNAN_scaffold9710.g22005.t1"/>
    </source>
</evidence>
<proteinExistence type="predicted"/>
<protein>
    <submittedName>
        <fullName evidence="3">Apple domain-containing protein</fullName>
    </submittedName>
</protein>
<dbReference type="Proteomes" id="UP000887540">
    <property type="component" value="Unplaced"/>
</dbReference>
<accession>A0A914ENB4</accession>
<reference evidence="3" key="1">
    <citation type="submission" date="2022-11" db="UniProtKB">
        <authorList>
            <consortium name="WormBaseParasite"/>
        </authorList>
    </citation>
    <scope>IDENTIFICATION</scope>
</reference>
<evidence type="ECO:0000259" key="1">
    <source>
        <dbReference type="PROSITE" id="PS50948"/>
    </source>
</evidence>
<keyword evidence="2" id="KW-1185">Reference proteome</keyword>
<dbReference type="AlphaFoldDB" id="A0A914ENB4"/>
<name>A0A914ENB4_9BILA</name>
<evidence type="ECO:0000313" key="2">
    <source>
        <dbReference type="Proteomes" id="UP000887540"/>
    </source>
</evidence>